<dbReference type="Proteomes" id="UP001500957">
    <property type="component" value="Unassembled WGS sequence"/>
</dbReference>
<name>A0ABN1GD72_9ACTN</name>
<feature type="transmembrane region" description="Helical" evidence="2">
    <location>
        <begin position="246"/>
        <end position="270"/>
    </location>
</feature>
<organism evidence="3 4">
    <name type="scientific">Sporichthya brevicatena</name>
    <dbReference type="NCBI Taxonomy" id="171442"/>
    <lineage>
        <taxon>Bacteria</taxon>
        <taxon>Bacillati</taxon>
        <taxon>Actinomycetota</taxon>
        <taxon>Actinomycetes</taxon>
        <taxon>Sporichthyales</taxon>
        <taxon>Sporichthyaceae</taxon>
        <taxon>Sporichthya</taxon>
    </lineage>
</organism>
<evidence type="ECO:0000313" key="3">
    <source>
        <dbReference type="EMBL" id="GAA0608992.1"/>
    </source>
</evidence>
<feature type="transmembrane region" description="Helical" evidence="2">
    <location>
        <begin position="282"/>
        <end position="303"/>
    </location>
</feature>
<sequence length="335" mass="36763">MPVRKVRSPEERARTRAFALTIFGFFAVLAVLDLLITGLTDPPAAVPDLVMDENTGVPPVPTNADFPYDRTHNVIAIVLLGGLGLAGLLVCLRELIKKGDWLPLCASIGTVIIVVPEVFLDVIGMVYYPVDDADNAFTLFGRQMGWFIVAGWFGAGAFAVTMLKILLTRPTAKQVWIMLGFTGLSYTIFEELLVGSNGIYHYYGNQPMWWNELPIWWTPCNTIGCALLPAAFAYRYQHHLKGWKASAMLVAVPASVGGVYALIGMPSWIVVNGDYNWFLTELAGLSTWALGIGLIAVIMNLFLGYQPFDPESRPWDLSENADTDVPSARSETVGV</sequence>
<keyword evidence="2" id="KW-0812">Transmembrane</keyword>
<feature type="transmembrane region" description="Helical" evidence="2">
    <location>
        <begin position="215"/>
        <end position="234"/>
    </location>
</feature>
<feature type="transmembrane region" description="Helical" evidence="2">
    <location>
        <begin position="74"/>
        <end position="92"/>
    </location>
</feature>
<reference evidence="3 4" key="1">
    <citation type="journal article" date="2019" name="Int. J. Syst. Evol. Microbiol.">
        <title>The Global Catalogue of Microorganisms (GCM) 10K type strain sequencing project: providing services to taxonomists for standard genome sequencing and annotation.</title>
        <authorList>
            <consortium name="The Broad Institute Genomics Platform"/>
            <consortium name="The Broad Institute Genome Sequencing Center for Infectious Disease"/>
            <person name="Wu L."/>
            <person name="Ma J."/>
        </authorList>
    </citation>
    <scope>NUCLEOTIDE SEQUENCE [LARGE SCALE GENOMIC DNA]</scope>
    <source>
        <strain evidence="3 4">JCM 10671</strain>
    </source>
</reference>
<feature type="transmembrane region" description="Helical" evidence="2">
    <location>
        <begin position="175"/>
        <end position="195"/>
    </location>
</feature>
<feature type="region of interest" description="Disordered" evidence="1">
    <location>
        <begin position="316"/>
        <end position="335"/>
    </location>
</feature>
<feature type="transmembrane region" description="Helical" evidence="2">
    <location>
        <begin position="144"/>
        <end position="163"/>
    </location>
</feature>
<evidence type="ECO:0000256" key="1">
    <source>
        <dbReference type="SAM" id="MobiDB-lite"/>
    </source>
</evidence>
<keyword evidence="2" id="KW-1133">Transmembrane helix</keyword>
<feature type="transmembrane region" description="Helical" evidence="2">
    <location>
        <begin position="20"/>
        <end position="39"/>
    </location>
</feature>
<keyword evidence="2" id="KW-0472">Membrane</keyword>
<evidence type="ECO:0008006" key="5">
    <source>
        <dbReference type="Google" id="ProtNLM"/>
    </source>
</evidence>
<accession>A0ABN1GD72</accession>
<gene>
    <name evidence="3" type="ORF">GCM10009547_08760</name>
</gene>
<keyword evidence="4" id="KW-1185">Reference proteome</keyword>
<feature type="transmembrane region" description="Helical" evidence="2">
    <location>
        <begin position="104"/>
        <end position="128"/>
    </location>
</feature>
<evidence type="ECO:0000313" key="4">
    <source>
        <dbReference type="Proteomes" id="UP001500957"/>
    </source>
</evidence>
<evidence type="ECO:0000256" key="2">
    <source>
        <dbReference type="SAM" id="Phobius"/>
    </source>
</evidence>
<protein>
    <recommendedName>
        <fullName evidence="5">DUF998 domain-containing protein</fullName>
    </recommendedName>
</protein>
<proteinExistence type="predicted"/>
<comment type="caution">
    <text evidence="3">The sequence shown here is derived from an EMBL/GenBank/DDBJ whole genome shotgun (WGS) entry which is preliminary data.</text>
</comment>
<dbReference type="EMBL" id="BAAAHE010000007">
    <property type="protein sequence ID" value="GAA0608992.1"/>
    <property type="molecule type" value="Genomic_DNA"/>
</dbReference>